<evidence type="ECO:0000313" key="3">
    <source>
        <dbReference type="EMBL" id="MBI1493114.1"/>
    </source>
</evidence>
<dbReference type="RefSeq" id="WP_228847966.1">
    <property type="nucleotide sequence ID" value="NZ_JADCKQ010000003.1"/>
</dbReference>
<feature type="transmembrane region" description="Helical" evidence="1">
    <location>
        <begin position="189"/>
        <end position="214"/>
    </location>
</feature>
<dbReference type="SUPFAM" id="SSF103481">
    <property type="entry name" value="Multidrug resistance efflux transporter EmrE"/>
    <property type="match status" value="2"/>
</dbReference>
<dbReference type="InterPro" id="IPR037185">
    <property type="entry name" value="EmrE-like"/>
</dbReference>
<reference evidence="3" key="1">
    <citation type="submission" date="2020-10" db="EMBL/GenBank/DDBJ databases">
        <title>Paenihalocynthiibacter styelae gen. nov., sp. nov., isolated from stalked sea squirt Styela clava.</title>
        <authorList>
            <person name="Kim Y.-O."/>
            <person name="Yoon J.-H."/>
        </authorList>
    </citation>
    <scope>NUCLEOTIDE SEQUENCE</scope>
    <source>
        <strain evidence="3">MYP1-1</strain>
    </source>
</reference>
<evidence type="ECO:0000313" key="4">
    <source>
        <dbReference type="Proteomes" id="UP000640583"/>
    </source>
</evidence>
<dbReference type="EMBL" id="JADCKQ010000003">
    <property type="protein sequence ID" value="MBI1493114.1"/>
    <property type="molecule type" value="Genomic_DNA"/>
</dbReference>
<feature type="domain" description="EamA" evidence="2">
    <location>
        <begin position="161"/>
        <end position="298"/>
    </location>
</feature>
<feature type="transmembrane region" description="Helical" evidence="1">
    <location>
        <begin position="226"/>
        <end position="248"/>
    </location>
</feature>
<keyword evidence="1" id="KW-1133">Transmembrane helix</keyword>
<dbReference type="AlphaFoldDB" id="A0A8J7IU37"/>
<keyword evidence="4" id="KW-1185">Reference proteome</keyword>
<sequence length="301" mass="32496">MQAWIWISIAAAFSQNLRFMLQKHLKSTSFSTAGATFSRFIYSAPLVCVLIFLYARISDQALPAIPSVFWPYALIGGLSQILATMCVVALFAERNFAVGITFKKTEVVQTALVGFIVLGEAVTTPGLIAIGIGFWGVILLSDPPKGKVTHWSQRLFNRASALGLGSGVLFAFSAVGYRGASRSLGLDDVVLSAGTTLAIVASYQALIMAVWLAWRERGEITKVLRHWRVAGLVGITSMIGSFCWFAAFTLQNAAYVKAVGQIELLFSFITGLVVFKEKTSGRELAAMGLITASILLLILVT</sequence>
<dbReference type="GO" id="GO:0016020">
    <property type="term" value="C:membrane"/>
    <property type="evidence" value="ECO:0007669"/>
    <property type="project" value="InterPro"/>
</dbReference>
<gene>
    <name evidence="3" type="ORF">H1D41_05630</name>
</gene>
<feature type="transmembrane region" description="Helical" evidence="1">
    <location>
        <begin position="159"/>
        <end position="177"/>
    </location>
</feature>
<feature type="transmembrane region" description="Helical" evidence="1">
    <location>
        <begin position="284"/>
        <end position="300"/>
    </location>
</feature>
<feature type="transmembrane region" description="Helical" evidence="1">
    <location>
        <begin position="69"/>
        <end position="92"/>
    </location>
</feature>
<feature type="transmembrane region" description="Helical" evidence="1">
    <location>
        <begin position="254"/>
        <end position="275"/>
    </location>
</feature>
<dbReference type="PANTHER" id="PTHR22911">
    <property type="entry name" value="ACYL-MALONYL CONDENSING ENZYME-RELATED"/>
    <property type="match status" value="1"/>
</dbReference>
<evidence type="ECO:0000256" key="1">
    <source>
        <dbReference type="SAM" id="Phobius"/>
    </source>
</evidence>
<dbReference type="Pfam" id="PF00892">
    <property type="entry name" value="EamA"/>
    <property type="match status" value="1"/>
</dbReference>
<dbReference type="Proteomes" id="UP000640583">
    <property type="component" value="Unassembled WGS sequence"/>
</dbReference>
<dbReference type="InterPro" id="IPR000620">
    <property type="entry name" value="EamA_dom"/>
</dbReference>
<feature type="transmembrane region" description="Helical" evidence="1">
    <location>
        <begin position="38"/>
        <end position="57"/>
    </location>
</feature>
<comment type="caution">
    <text evidence="3">The sequence shown here is derived from an EMBL/GenBank/DDBJ whole genome shotgun (WGS) entry which is preliminary data.</text>
</comment>
<proteinExistence type="predicted"/>
<dbReference type="PANTHER" id="PTHR22911:SF137">
    <property type="entry name" value="SOLUTE CARRIER FAMILY 35 MEMBER G2-RELATED"/>
    <property type="match status" value="1"/>
</dbReference>
<protein>
    <submittedName>
        <fullName evidence="3">DMT family transporter</fullName>
    </submittedName>
</protein>
<name>A0A8J7IU37_9RHOB</name>
<keyword evidence="1" id="KW-0812">Transmembrane</keyword>
<evidence type="ECO:0000259" key="2">
    <source>
        <dbReference type="Pfam" id="PF00892"/>
    </source>
</evidence>
<accession>A0A8J7IU37</accession>
<keyword evidence="1" id="KW-0472">Membrane</keyword>
<organism evidence="3 4">
    <name type="scientific">Halocynthiibacter styelae</name>
    <dbReference type="NCBI Taxonomy" id="2761955"/>
    <lineage>
        <taxon>Bacteria</taxon>
        <taxon>Pseudomonadati</taxon>
        <taxon>Pseudomonadota</taxon>
        <taxon>Alphaproteobacteria</taxon>
        <taxon>Rhodobacterales</taxon>
        <taxon>Paracoccaceae</taxon>
        <taxon>Halocynthiibacter</taxon>
    </lineage>
</organism>
<feature type="transmembrane region" description="Helical" evidence="1">
    <location>
        <begin position="112"/>
        <end position="138"/>
    </location>
</feature>